<evidence type="ECO:0000313" key="9">
    <source>
        <dbReference type="EMBL" id="SFV76636.1"/>
    </source>
</evidence>
<feature type="transmembrane region" description="Helical" evidence="7">
    <location>
        <begin position="254"/>
        <end position="273"/>
    </location>
</feature>
<feature type="domain" description="Major facilitator superfamily (MFS) profile" evidence="8">
    <location>
        <begin position="16"/>
        <end position="471"/>
    </location>
</feature>
<dbReference type="InterPro" id="IPR011701">
    <property type="entry name" value="MFS"/>
</dbReference>
<keyword evidence="6 7" id="KW-0472">Membrane</keyword>
<feature type="transmembrane region" description="Helical" evidence="7">
    <location>
        <begin position="294"/>
        <end position="319"/>
    </location>
</feature>
<feature type="transmembrane region" description="Helical" evidence="7">
    <location>
        <begin position="325"/>
        <end position="343"/>
    </location>
</feature>
<dbReference type="InterPro" id="IPR044772">
    <property type="entry name" value="NO3_transporter"/>
</dbReference>
<evidence type="ECO:0000256" key="4">
    <source>
        <dbReference type="ARBA" id="ARBA00022989"/>
    </source>
</evidence>
<evidence type="ECO:0000256" key="5">
    <source>
        <dbReference type="ARBA" id="ARBA00023063"/>
    </source>
</evidence>
<reference evidence="9" key="1">
    <citation type="submission" date="2016-10" db="EMBL/GenBank/DDBJ databases">
        <authorList>
            <person name="de Groot N.N."/>
        </authorList>
    </citation>
    <scope>NUCLEOTIDE SEQUENCE</scope>
</reference>
<dbReference type="GO" id="GO:0015112">
    <property type="term" value="F:nitrate transmembrane transporter activity"/>
    <property type="evidence" value="ECO:0007669"/>
    <property type="project" value="InterPro"/>
</dbReference>
<feature type="transmembrane region" description="Helical" evidence="7">
    <location>
        <begin position="16"/>
        <end position="34"/>
    </location>
</feature>
<dbReference type="Pfam" id="PF07690">
    <property type="entry name" value="MFS_1"/>
    <property type="match status" value="2"/>
</dbReference>
<proteinExistence type="inferred from homology"/>
<evidence type="ECO:0000259" key="8">
    <source>
        <dbReference type="PROSITE" id="PS50850"/>
    </source>
</evidence>
<dbReference type="InterPro" id="IPR020846">
    <property type="entry name" value="MFS_dom"/>
</dbReference>
<dbReference type="PROSITE" id="PS00216">
    <property type="entry name" value="SUGAR_TRANSPORT_1"/>
    <property type="match status" value="1"/>
</dbReference>
<accession>A0A1W1D895</accession>
<protein>
    <submittedName>
        <fullName evidence="9">Nitrate/nitrite transporter</fullName>
    </submittedName>
</protein>
<dbReference type="GO" id="GO:0042128">
    <property type="term" value="P:nitrate assimilation"/>
    <property type="evidence" value="ECO:0007669"/>
    <property type="project" value="UniProtKB-KW"/>
</dbReference>
<dbReference type="GO" id="GO:0016020">
    <property type="term" value="C:membrane"/>
    <property type="evidence" value="ECO:0007669"/>
    <property type="project" value="UniProtKB-SubCell"/>
</dbReference>
<organism evidence="9">
    <name type="scientific">hydrothermal vent metagenome</name>
    <dbReference type="NCBI Taxonomy" id="652676"/>
    <lineage>
        <taxon>unclassified sequences</taxon>
        <taxon>metagenomes</taxon>
        <taxon>ecological metagenomes</taxon>
    </lineage>
</organism>
<comment type="subcellular location">
    <subcellularLocation>
        <location evidence="1">Membrane</location>
        <topology evidence="1">Multi-pass membrane protein</topology>
    </subcellularLocation>
</comment>
<dbReference type="Gene3D" id="1.20.1250.20">
    <property type="entry name" value="MFS general substrate transporter like domains"/>
    <property type="match status" value="2"/>
</dbReference>
<feature type="transmembrane region" description="Helical" evidence="7">
    <location>
        <begin position="355"/>
        <end position="375"/>
    </location>
</feature>
<feature type="transmembrane region" description="Helical" evidence="7">
    <location>
        <begin position="448"/>
        <end position="467"/>
    </location>
</feature>
<evidence type="ECO:0000256" key="1">
    <source>
        <dbReference type="ARBA" id="ARBA00004141"/>
    </source>
</evidence>
<feature type="transmembrane region" description="Helical" evidence="7">
    <location>
        <begin position="421"/>
        <end position="442"/>
    </location>
</feature>
<dbReference type="EMBL" id="FPHR01000006">
    <property type="protein sequence ID" value="SFV76636.1"/>
    <property type="molecule type" value="Genomic_DNA"/>
</dbReference>
<keyword evidence="3 7" id="KW-0812">Transmembrane</keyword>
<dbReference type="PROSITE" id="PS50850">
    <property type="entry name" value="MFS"/>
    <property type="match status" value="1"/>
</dbReference>
<dbReference type="InterPro" id="IPR036259">
    <property type="entry name" value="MFS_trans_sf"/>
</dbReference>
<gene>
    <name evidence="9" type="ORF">MNB_SUP05-4-316</name>
</gene>
<dbReference type="SUPFAM" id="SSF103473">
    <property type="entry name" value="MFS general substrate transporter"/>
    <property type="match status" value="1"/>
</dbReference>
<feature type="transmembrane region" description="Helical" evidence="7">
    <location>
        <begin position="145"/>
        <end position="165"/>
    </location>
</feature>
<feature type="transmembrane region" description="Helical" evidence="7">
    <location>
        <begin position="387"/>
        <end position="409"/>
    </location>
</feature>
<sequence length="489" mass="53965">MEDKLNILSFTGKYRILHLTWFAFFMTFVVWLGLGPMMPFIKEALDLTDQQAKVLLILNVGLTIPARIVVGMLVDKLGPKIMFSSILVLGGLISIAFSWMQNYEQLALMRFFAGFIGAGFVVGIRMISEWFPAKQTGTAQGIYGGWGNFGSAGAMFTLPFLAASFGDVDGWRYAITIASLIAMSYGVFYYFNVSNTPKGSTYFKPKKSGAMEVTSRGDLILYILMNIPLYLALALLTWKLSPAKAGMISLETTWLVYFILVAVFILQLVKIWHVNAEFIKKPVPEQSRYHFKQVAILDWAYMATFGTELAVVSILAMFYVDWFELPKITAALLAGAYPFINLFARPGGGWISDKIGRKLTLMIAFTGIAISFLILGNVDKDTWSISWVVGLTILGGIFSQAGSGAVFAMVPLIQRRLTGQIAGMVGAFGAAGSVMFLTVNSLVEYDQFFMLIGIVSVCVLVLIALFLDEPKNQMTEVLDDGTIQIIKLN</sequence>
<feature type="transmembrane region" description="Helical" evidence="7">
    <location>
        <begin position="171"/>
        <end position="191"/>
    </location>
</feature>
<evidence type="ECO:0000256" key="6">
    <source>
        <dbReference type="ARBA" id="ARBA00023136"/>
    </source>
</evidence>
<evidence type="ECO:0000256" key="7">
    <source>
        <dbReference type="SAM" id="Phobius"/>
    </source>
</evidence>
<feature type="transmembrane region" description="Helical" evidence="7">
    <location>
        <begin position="219"/>
        <end position="238"/>
    </location>
</feature>
<evidence type="ECO:0000256" key="3">
    <source>
        <dbReference type="ARBA" id="ARBA00022692"/>
    </source>
</evidence>
<feature type="transmembrane region" description="Helical" evidence="7">
    <location>
        <begin position="81"/>
        <end position="100"/>
    </location>
</feature>
<comment type="similarity">
    <text evidence="2">Belongs to the major facilitator superfamily. Nitrate/nitrite porter (TC 2.A.1.8) family.</text>
</comment>
<name>A0A1W1D895_9ZZZZ</name>
<dbReference type="PANTHER" id="PTHR23515">
    <property type="entry name" value="HIGH-AFFINITY NITRATE TRANSPORTER 2.3"/>
    <property type="match status" value="1"/>
</dbReference>
<keyword evidence="5" id="KW-0534">Nitrate assimilation</keyword>
<keyword evidence="4 7" id="KW-1133">Transmembrane helix</keyword>
<dbReference type="InterPro" id="IPR005829">
    <property type="entry name" value="Sugar_transporter_CS"/>
</dbReference>
<feature type="transmembrane region" description="Helical" evidence="7">
    <location>
        <begin position="54"/>
        <end position="74"/>
    </location>
</feature>
<evidence type="ECO:0000256" key="2">
    <source>
        <dbReference type="ARBA" id="ARBA00008432"/>
    </source>
</evidence>
<feature type="transmembrane region" description="Helical" evidence="7">
    <location>
        <begin position="106"/>
        <end position="124"/>
    </location>
</feature>
<dbReference type="AlphaFoldDB" id="A0A1W1D895"/>